<evidence type="ECO:0000256" key="2">
    <source>
        <dbReference type="ARBA" id="ARBA00022771"/>
    </source>
</evidence>
<sequence>MSSFNTLPIRLAAPQQQEQPTQSTQPTQSQQPWPPPLPPPPPPPQQQQDQQPQEAQADGPGLLSPLVQDTEETPTPPALPPFPPQSRPAAAIDAVRQHDAISNVAHWVQATSTLPTEDHQFWMNDPKIVESLLTIHRSAKHLLDFTSSIVNSHEPVLGQRPIPVMSNGDVLFMTQLSNDIARSVGGISAVRHHVHGSRAAARKRSRREADDRDREQHAGASAKRLQVQVQVPQPQPHQHHHHHHRRRRSSSAPSKAAVSSRTGVVPRAAAVALGGGGELVCRKCGRTDTPEWRKGPDGGVLCNVCGLVYAKQRRKMRSSLGGTHPSQSHHGQ</sequence>
<evidence type="ECO:0000313" key="10">
    <source>
        <dbReference type="Proteomes" id="UP000284375"/>
    </source>
</evidence>
<dbReference type="GO" id="GO:0043565">
    <property type="term" value="F:sequence-specific DNA binding"/>
    <property type="evidence" value="ECO:0007669"/>
    <property type="project" value="InterPro"/>
</dbReference>
<evidence type="ECO:0000259" key="8">
    <source>
        <dbReference type="PROSITE" id="PS50114"/>
    </source>
</evidence>
<dbReference type="AlphaFoldDB" id="A0A423VA56"/>
<dbReference type="InterPro" id="IPR013088">
    <property type="entry name" value="Znf_NHR/GATA"/>
</dbReference>
<dbReference type="PANTHER" id="PTHR47172">
    <property type="entry name" value="OS01G0976800 PROTEIN"/>
    <property type="match status" value="1"/>
</dbReference>
<evidence type="ECO:0000256" key="3">
    <source>
        <dbReference type="ARBA" id="ARBA00022833"/>
    </source>
</evidence>
<evidence type="ECO:0000256" key="1">
    <source>
        <dbReference type="ARBA" id="ARBA00022723"/>
    </source>
</evidence>
<dbReference type="SUPFAM" id="SSF57716">
    <property type="entry name" value="Glucocorticoid receptor-like (DNA-binding domain)"/>
    <property type="match status" value="1"/>
</dbReference>
<evidence type="ECO:0000313" key="9">
    <source>
        <dbReference type="EMBL" id="ROV87791.1"/>
    </source>
</evidence>
<feature type="compositionally biased region" description="Low complexity" evidence="7">
    <location>
        <begin position="14"/>
        <end position="31"/>
    </location>
</feature>
<dbReference type="GO" id="GO:0008270">
    <property type="term" value="F:zinc ion binding"/>
    <property type="evidence" value="ECO:0007669"/>
    <property type="project" value="UniProtKB-KW"/>
</dbReference>
<comment type="caution">
    <text evidence="9">The sequence shown here is derived from an EMBL/GenBank/DDBJ whole genome shotgun (WGS) entry which is preliminary data.</text>
</comment>
<keyword evidence="10" id="KW-1185">Reference proteome</keyword>
<keyword evidence="3" id="KW-0862">Zinc</keyword>
<dbReference type="PROSITE" id="PS50114">
    <property type="entry name" value="GATA_ZN_FINGER_2"/>
    <property type="match status" value="1"/>
</dbReference>
<dbReference type="PANTHER" id="PTHR47172:SF24">
    <property type="entry name" value="GATA ZINC FINGER DOMAIN-CONTAINING PROTEIN 14-RELATED"/>
    <property type="match status" value="1"/>
</dbReference>
<evidence type="ECO:0000256" key="4">
    <source>
        <dbReference type="ARBA" id="ARBA00023015"/>
    </source>
</evidence>
<feature type="compositionally biased region" description="Low complexity" evidence="7">
    <location>
        <begin position="250"/>
        <end position="263"/>
    </location>
</feature>
<keyword evidence="1" id="KW-0479">Metal-binding</keyword>
<gene>
    <name evidence="9" type="ORF">VSDG_09587</name>
</gene>
<dbReference type="InterPro" id="IPR000679">
    <property type="entry name" value="Znf_GATA"/>
</dbReference>
<feature type="region of interest" description="Disordered" evidence="7">
    <location>
        <begin position="192"/>
        <end position="263"/>
    </location>
</feature>
<dbReference type="Proteomes" id="UP000284375">
    <property type="component" value="Unassembled WGS sequence"/>
</dbReference>
<dbReference type="EMBL" id="LJZO01000075">
    <property type="protein sequence ID" value="ROV87791.1"/>
    <property type="molecule type" value="Genomic_DNA"/>
</dbReference>
<protein>
    <recommendedName>
        <fullName evidence="8">GATA-type domain-containing protein</fullName>
    </recommendedName>
</protein>
<feature type="compositionally biased region" description="Pro residues" evidence="7">
    <location>
        <begin position="32"/>
        <end position="45"/>
    </location>
</feature>
<dbReference type="GO" id="GO:0006355">
    <property type="term" value="P:regulation of DNA-templated transcription"/>
    <property type="evidence" value="ECO:0007669"/>
    <property type="project" value="InterPro"/>
</dbReference>
<keyword evidence="5" id="KW-0804">Transcription</keyword>
<feature type="compositionally biased region" description="Basic residues" evidence="7">
    <location>
        <begin position="237"/>
        <end position="249"/>
    </location>
</feature>
<feature type="compositionally biased region" description="Basic and acidic residues" evidence="7">
    <location>
        <begin position="207"/>
        <end position="217"/>
    </location>
</feature>
<organism evidence="9 10">
    <name type="scientific">Cytospora chrysosperma</name>
    <name type="common">Cytospora canker fungus</name>
    <name type="synonym">Sphaeria chrysosperma</name>
    <dbReference type="NCBI Taxonomy" id="252740"/>
    <lineage>
        <taxon>Eukaryota</taxon>
        <taxon>Fungi</taxon>
        <taxon>Dikarya</taxon>
        <taxon>Ascomycota</taxon>
        <taxon>Pezizomycotina</taxon>
        <taxon>Sordariomycetes</taxon>
        <taxon>Sordariomycetidae</taxon>
        <taxon>Diaporthales</taxon>
        <taxon>Cytosporaceae</taxon>
        <taxon>Cytospora</taxon>
    </lineage>
</organism>
<keyword evidence="2 6" id="KW-0863">Zinc-finger</keyword>
<feature type="compositionally biased region" description="Pro residues" evidence="7">
    <location>
        <begin position="74"/>
        <end position="86"/>
    </location>
</feature>
<feature type="domain" description="GATA-type" evidence="8">
    <location>
        <begin position="281"/>
        <end position="309"/>
    </location>
</feature>
<feature type="region of interest" description="Disordered" evidence="7">
    <location>
        <begin position="1"/>
        <end position="88"/>
    </location>
</feature>
<accession>A0A423VA56</accession>
<dbReference type="Gene3D" id="3.30.50.10">
    <property type="entry name" value="Erythroid Transcription Factor GATA-1, subunit A"/>
    <property type="match status" value="1"/>
</dbReference>
<keyword evidence="4" id="KW-0805">Transcription regulation</keyword>
<dbReference type="STRING" id="252740.A0A423VA56"/>
<evidence type="ECO:0000256" key="6">
    <source>
        <dbReference type="PROSITE-ProRule" id="PRU00094"/>
    </source>
</evidence>
<proteinExistence type="predicted"/>
<reference evidence="9 10" key="1">
    <citation type="submission" date="2015-09" db="EMBL/GenBank/DDBJ databases">
        <title>Host preference determinants of Valsa canker pathogens revealed by comparative genomics.</title>
        <authorList>
            <person name="Yin Z."/>
            <person name="Huang L."/>
        </authorList>
    </citation>
    <scope>NUCLEOTIDE SEQUENCE [LARGE SCALE GENOMIC DNA]</scope>
    <source>
        <strain evidence="9 10">YSFL</strain>
    </source>
</reference>
<evidence type="ECO:0000256" key="7">
    <source>
        <dbReference type="SAM" id="MobiDB-lite"/>
    </source>
</evidence>
<evidence type="ECO:0000256" key="5">
    <source>
        <dbReference type="ARBA" id="ARBA00023163"/>
    </source>
</evidence>
<feature type="compositionally biased region" description="Basic residues" evidence="7">
    <location>
        <begin position="192"/>
        <end position="206"/>
    </location>
</feature>
<dbReference type="Pfam" id="PF00320">
    <property type="entry name" value="GATA"/>
    <property type="match status" value="1"/>
</dbReference>
<name>A0A423VA56_CYTCH</name>
<dbReference type="CDD" id="cd00202">
    <property type="entry name" value="ZnF_GATA"/>
    <property type="match status" value="1"/>
</dbReference>
<dbReference type="SMART" id="SM00401">
    <property type="entry name" value="ZnF_GATA"/>
    <property type="match status" value="1"/>
</dbReference>
<dbReference type="OrthoDB" id="2162994at2759"/>